<dbReference type="Pfam" id="PF04377">
    <property type="entry name" value="ATE_C"/>
    <property type="match status" value="1"/>
</dbReference>
<feature type="domain" description="N-end aminoacyl transferase N-terminal" evidence="7">
    <location>
        <begin position="23"/>
        <end position="92"/>
    </location>
</feature>
<dbReference type="STRING" id="75743.A0A401NLQ1"/>
<comment type="similarity">
    <text evidence="1 5">Belongs to the R-transferase family.</text>
</comment>
<protein>
    <recommendedName>
        <fullName evidence="5">Arginyl-tRNA--protein transferase 1</fullName>
        <shortName evidence="5">Arginyltransferase 1</shortName>
        <shortName evidence="5">R-transferase 1</shortName>
        <ecNumber evidence="5">2.3.2.8</ecNumber>
    </recommendedName>
    <alternativeName>
        <fullName evidence="5">Arginine-tRNA--protein transferase 1</fullName>
    </alternativeName>
</protein>
<organism evidence="9 10">
    <name type="scientific">Scyliorhinus torazame</name>
    <name type="common">Cloudy catshark</name>
    <name type="synonym">Catulus torazame</name>
    <dbReference type="NCBI Taxonomy" id="75743"/>
    <lineage>
        <taxon>Eukaryota</taxon>
        <taxon>Metazoa</taxon>
        <taxon>Chordata</taxon>
        <taxon>Craniata</taxon>
        <taxon>Vertebrata</taxon>
        <taxon>Chondrichthyes</taxon>
        <taxon>Elasmobranchii</taxon>
        <taxon>Galeomorphii</taxon>
        <taxon>Galeoidea</taxon>
        <taxon>Carcharhiniformes</taxon>
        <taxon>Scyliorhinidae</taxon>
        <taxon>Scyliorhinus</taxon>
    </lineage>
</organism>
<dbReference type="Pfam" id="PF04376">
    <property type="entry name" value="ATE_N"/>
    <property type="match status" value="1"/>
</dbReference>
<evidence type="ECO:0000313" key="10">
    <source>
        <dbReference type="Proteomes" id="UP000288216"/>
    </source>
</evidence>
<dbReference type="EC" id="2.3.2.8" evidence="5"/>
<comment type="catalytic activity">
    <reaction evidence="5">
        <text>an N-terminal L-alpha-aminoacyl-[protein] + L-arginyl-tRNA(Arg) = an N-terminal L-arginyl-L-aminoacyl-[protein] + tRNA(Arg) + H(+)</text>
        <dbReference type="Rhea" id="RHEA:10208"/>
        <dbReference type="Rhea" id="RHEA-COMP:9658"/>
        <dbReference type="Rhea" id="RHEA-COMP:9673"/>
        <dbReference type="Rhea" id="RHEA-COMP:10636"/>
        <dbReference type="Rhea" id="RHEA-COMP:10638"/>
        <dbReference type="ChEBI" id="CHEBI:15378"/>
        <dbReference type="ChEBI" id="CHEBI:78442"/>
        <dbReference type="ChEBI" id="CHEBI:78513"/>
        <dbReference type="ChEBI" id="CHEBI:78597"/>
        <dbReference type="ChEBI" id="CHEBI:83562"/>
        <dbReference type="EC" id="2.3.2.8"/>
    </reaction>
</comment>
<name>A0A401NLQ1_SCYTO</name>
<sequence>MGTSSTGQSPRAGDLSPPVEAWSCGYCGKDSFCAKGLMAHKLTVHDYQLLLNEGWVRSGKYLYKATMPITCCPTYPMRCHVLDFQISRSQRRVLKKMRKHLTRTDAIVKETAGVSPEEGTKCHNGKQVSGAGQGKLTAGQTTWTRPENSEENWSEGNRASDQRTVNNSQTWPVEDADSQIHACRKTKESRSELLASPERGQQAELESAESELVGLTEQKAPGQEAAPLPGPQPSLSQTSMSTVHPSPIPPPLHSECEPSPRSLEELIAENTPVTSLHQLEVKLLRLSPPSPELQATFGESYKVYRRYQMHVHKDTEVMASEAEYRRFFCSTPLVGEDPADGPDTGYGSFIEQFLLDGKIIALGLLDILPEGINSQYLCYDPDYSSLSLGVYSALREIALTQRLNEKVPRMKYYYLGPYVHSCVKVKYKLLYQPTELLCPVTGHWVPVEQCLAKLEISKYSKLYDGEETAADPGLSTEGLWFLQNFREALRPSSSTSVQTEDAMLVVSHEDLVSTHSSSASAWWRHCPCLVRLLSCCCCTSCCQRKAES</sequence>
<keyword evidence="3 5" id="KW-0833">Ubl conjugation pathway</keyword>
<evidence type="ECO:0000256" key="1">
    <source>
        <dbReference type="ARBA" id="ARBA00009991"/>
    </source>
</evidence>
<accession>A0A401NLQ1</accession>
<evidence type="ECO:0000256" key="2">
    <source>
        <dbReference type="ARBA" id="ARBA00022679"/>
    </source>
</evidence>
<dbReference type="InterPro" id="IPR007471">
    <property type="entry name" value="N-end_Aminoacyl_Trfase_N"/>
</dbReference>
<dbReference type="Proteomes" id="UP000288216">
    <property type="component" value="Unassembled WGS sequence"/>
</dbReference>
<proteinExistence type="inferred from homology"/>
<comment type="function">
    <text evidence="5">Involved in the post-translational conjugation of arginine to the N-terminal aspartate or glutamate of a protein. This arginylation is required for degradation of the protein via the ubiquitin pathway.</text>
</comment>
<feature type="compositionally biased region" description="Polar residues" evidence="6">
    <location>
        <begin position="233"/>
        <end position="244"/>
    </location>
</feature>
<feature type="compositionally biased region" description="Polar residues" evidence="6">
    <location>
        <begin position="154"/>
        <end position="171"/>
    </location>
</feature>
<dbReference type="OMA" id="CELLCPQ"/>
<evidence type="ECO:0000256" key="6">
    <source>
        <dbReference type="SAM" id="MobiDB-lite"/>
    </source>
</evidence>
<dbReference type="GO" id="GO:0005737">
    <property type="term" value="C:cytoplasm"/>
    <property type="evidence" value="ECO:0007669"/>
    <property type="project" value="TreeGrafter"/>
</dbReference>
<evidence type="ECO:0000313" key="9">
    <source>
        <dbReference type="EMBL" id="GCB61813.1"/>
    </source>
</evidence>
<evidence type="ECO:0000256" key="5">
    <source>
        <dbReference type="PIRNR" id="PIRNR037207"/>
    </source>
</evidence>
<keyword evidence="10" id="KW-1185">Reference proteome</keyword>
<comment type="caution">
    <text evidence="9">The sequence shown here is derived from an EMBL/GenBank/DDBJ whole genome shotgun (WGS) entry which is preliminary data.</text>
</comment>
<dbReference type="PIRSF" id="PIRSF037207">
    <property type="entry name" value="ATE1_euk"/>
    <property type="match status" value="1"/>
</dbReference>
<evidence type="ECO:0000256" key="3">
    <source>
        <dbReference type="ARBA" id="ARBA00022786"/>
    </source>
</evidence>
<evidence type="ECO:0000259" key="7">
    <source>
        <dbReference type="Pfam" id="PF04376"/>
    </source>
</evidence>
<dbReference type="GO" id="GO:0004057">
    <property type="term" value="F:arginyl-tRNA--protein transferase activity"/>
    <property type="evidence" value="ECO:0007669"/>
    <property type="project" value="UniProtKB-EC"/>
</dbReference>
<gene>
    <name evidence="9" type="ORF">scyTo_0012976</name>
</gene>
<dbReference type="InterPro" id="IPR030700">
    <property type="entry name" value="N-end_Aminoacyl_Trfase"/>
</dbReference>
<dbReference type="PANTHER" id="PTHR21367:SF1">
    <property type="entry name" value="ARGINYL-TRNA--PROTEIN TRANSFERASE 1"/>
    <property type="match status" value="1"/>
</dbReference>
<feature type="region of interest" description="Disordered" evidence="6">
    <location>
        <begin position="113"/>
        <end position="260"/>
    </location>
</feature>
<reference evidence="9 10" key="1">
    <citation type="journal article" date="2018" name="Nat. Ecol. Evol.">
        <title>Shark genomes provide insights into elasmobranch evolution and the origin of vertebrates.</title>
        <authorList>
            <person name="Hara Y"/>
            <person name="Yamaguchi K"/>
            <person name="Onimaru K"/>
            <person name="Kadota M"/>
            <person name="Koyanagi M"/>
            <person name="Keeley SD"/>
            <person name="Tatsumi K"/>
            <person name="Tanaka K"/>
            <person name="Motone F"/>
            <person name="Kageyama Y"/>
            <person name="Nozu R"/>
            <person name="Adachi N"/>
            <person name="Nishimura O"/>
            <person name="Nakagawa R"/>
            <person name="Tanegashima C"/>
            <person name="Kiyatake I"/>
            <person name="Matsumoto R"/>
            <person name="Murakumo K"/>
            <person name="Nishida K"/>
            <person name="Terakita A"/>
            <person name="Kuratani S"/>
            <person name="Sato K"/>
            <person name="Hyodo S Kuraku.S."/>
        </authorList>
    </citation>
    <scope>NUCLEOTIDE SEQUENCE [LARGE SCALE GENOMIC DNA]</scope>
</reference>
<evidence type="ECO:0000259" key="8">
    <source>
        <dbReference type="Pfam" id="PF04377"/>
    </source>
</evidence>
<dbReference type="EMBL" id="BFAA01006450">
    <property type="protein sequence ID" value="GCB61813.1"/>
    <property type="molecule type" value="Genomic_DNA"/>
</dbReference>
<dbReference type="InterPro" id="IPR007472">
    <property type="entry name" value="N-end_Aminoacyl_Trfase_C"/>
</dbReference>
<keyword evidence="4 5" id="KW-0012">Acyltransferase</keyword>
<dbReference type="InterPro" id="IPR017137">
    <property type="entry name" value="Arg-tRNA-P_Trfase_1_euk"/>
</dbReference>
<evidence type="ECO:0000256" key="4">
    <source>
        <dbReference type="ARBA" id="ARBA00023315"/>
    </source>
</evidence>
<dbReference type="PANTHER" id="PTHR21367">
    <property type="entry name" value="ARGININE-TRNA-PROTEIN TRANSFERASE 1"/>
    <property type="match status" value="1"/>
</dbReference>
<dbReference type="AlphaFoldDB" id="A0A401NLQ1"/>
<feature type="domain" description="N-end rule aminoacyl transferase C-terminal" evidence="8">
    <location>
        <begin position="299"/>
        <end position="438"/>
    </location>
</feature>
<dbReference type="OrthoDB" id="74183at2759"/>
<keyword evidence="2 5" id="KW-0808">Transferase</keyword>